<accession>A0A3N5AXH7</accession>
<dbReference type="GO" id="GO:0008108">
    <property type="term" value="F:UDP-glucose:hexose-1-phosphate uridylyltransferase activity"/>
    <property type="evidence" value="ECO:0007669"/>
    <property type="project" value="UniProtKB-UniRule"/>
</dbReference>
<feature type="active site" description="Tele-UMP-histidine intermediate" evidence="2">
    <location>
        <position position="165"/>
    </location>
</feature>
<dbReference type="PANTHER" id="PTHR42763:SF1">
    <property type="entry name" value="UDP-GLUCOSE--HEXOSE-1-PHOSPHATE URIDYLYLTRANSFERASE"/>
    <property type="match status" value="1"/>
</dbReference>
<evidence type="ECO:0000256" key="2">
    <source>
        <dbReference type="PIRSR" id="PIRSR000808-1"/>
    </source>
</evidence>
<dbReference type="PANTHER" id="PTHR42763">
    <property type="entry name" value="ADP-GLUCOSE PHOSPHORYLASE"/>
    <property type="match status" value="1"/>
</dbReference>
<name>A0A3N5AXH7_9THEO</name>
<feature type="binding site" evidence="3">
    <location>
        <position position="39"/>
    </location>
    <ligand>
        <name>Zn(2+)</name>
        <dbReference type="ChEBI" id="CHEBI:29105"/>
    </ligand>
</feature>
<sequence length="348" mass="40107">MPEWRKDPVVDRWVAVSTERAKRPTDYRPPLEQKKQERCPLCEGHEGDTPPEVLAFRKPGSEPNRPGWWVRVVPNKFPACRVEEDNKMTRKDIYYTWCGVGAHEVIVETTDHEPNLINQTEWQVAEVIWAWRARSLDLRRDTRLKYISIFKNKGSVAGASLEHAHSQLIAIPMVPAEIKEELAGVRAYREERGRCVYCDVWQHEAATGERVVVEASHFISFVPYAARFPFEMWILPKKHQRDFADIDEAGVRDLAYVLRESLRRLAWTVYDPPYNLVLHTCPVNDVAEEDYHWHIEILPRLTIIAGFELGTGYYINPTPPEMAAAALREAGKWCPEVISAVQEVRAGV</sequence>
<dbReference type="EC" id="2.7.7.12" evidence="1"/>
<evidence type="ECO:0000313" key="7">
    <source>
        <dbReference type="Proteomes" id="UP000282654"/>
    </source>
</evidence>
<dbReference type="InterPro" id="IPR036265">
    <property type="entry name" value="HIT-like_sf"/>
</dbReference>
<dbReference type="SUPFAM" id="SSF54197">
    <property type="entry name" value="HIT-like"/>
    <property type="match status" value="2"/>
</dbReference>
<feature type="region of interest" description="Disordered" evidence="4">
    <location>
        <begin position="19"/>
        <end position="44"/>
    </location>
</feature>
<dbReference type="PIRSF" id="PIRSF000808">
    <property type="entry name" value="GalT"/>
    <property type="match status" value="1"/>
</dbReference>
<dbReference type="Proteomes" id="UP000282654">
    <property type="component" value="Unassembled WGS sequence"/>
</dbReference>
<dbReference type="InterPro" id="IPR032576">
    <property type="entry name" value="DUF4921"/>
</dbReference>
<evidence type="ECO:0000256" key="3">
    <source>
        <dbReference type="PIRSR" id="PIRSR000808-3"/>
    </source>
</evidence>
<dbReference type="GO" id="GO:0008270">
    <property type="term" value="F:zinc ion binding"/>
    <property type="evidence" value="ECO:0007669"/>
    <property type="project" value="InterPro"/>
</dbReference>
<dbReference type="GO" id="GO:0006012">
    <property type="term" value="P:galactose metabolic process"/>
    <property type="evidence" value="ECO:0007669"/>
    <property type="project" value="UniProtKB-UniRule"/>
</dbReference>
<protein>
    <recommendedName>
        <fullName evidence="1">Galactose-1-phosphate uridylyltransferase</fullName>
        <ecNumber evidence="1">2.7.7.12</ecNumber>
    </recommendedName>
</protein>
<dbReference type="InterPro" id="IPR001937">
    <property type="entry name" value="GalP_UDPtransf1"/>
</dbReference>
<feature type="binding site" evidence="3">
    <location>
        <position position="163"/>
    </location>
    <ligand>
        <name>Zn(2+)</name>
        <dbReference type="ChEBI" id="CHEBI:29105"/>
    </ligand>
</feature>
<evidence type="ECO:0000313" key="6">
    <source>
        <dbReference type="EMBL" id="RPF49729.1"/>
    </source>
</evidence>
<keyword evidence="3" id="KW-0862">Zinc</keyword>
<reference evidence="6 7" key="1">
    <citation type="submission" date="2018-11" db="EMBL/GenBank/DDBJ databases">
        <title>Genomic Encyclopedia of Type Strains, Phase IV (KMG-IV): sequencing the most valuable type-strain genomes for metagenomic binning, comparative biology and taxonomic classification.</title>
        <authorList>
            <person name="Goeker M."/>
        </authorList>
    </citation>
    <scope>NUCLEOTIDE SEQUENCE [LARGE SCALE GENOMIC DNA]</scope>
    <source>
        <strain evidence="6 7">DSM 102936</strain>
    </source>
</reference>
<evidence type="ECO:0000259" key="5">
    <source>
        <dbReference type="Pfam" id="PF16268"/>
    </source>
</evidence>
<dbReference type="NCBIfam" id="TIGR00209">
    <property type="entry name" value="galT_1"/>
    <property type="match status" value="1"/>
</dbReference>
<evidence type="ECO:0000256" key="1">
    <source>
        <dbReference type="NCBIfam" id="TIGR00209"/>
    </source>
</evidence>
<dbReference type="EMBL" id="RKRE01000001">
    <property type="protein sequence ID" value="RPF49729.1"/>
    <property type="molecule type" value="Genomic_DNA"/>
</dbReference>
<dbReference type="AlphaFoldDB" id="A0A3N5AXH7"/>
<dbReference type="Pfam" id="PF16268">
    <property type="entry name" value="DUF4921"/>
    <property type="match status" value="1"/>
</dbReference>
<dbReference type="RefSeq" id="WP_123927643.1">
    <property type="nucleotide sequence ID" value="NZ_RKRE01000001.1"/>
</dbReference>
<comment type="caution">
    <text evidence="6">The sequence shown here is derived from an EMBL/GenBank/DDBJ whole genome shotgun (WGS) entry which is preliminary data.</text>
</comment>
<dbReference type="InterPro" id="IPR053177">
    <property type="entry name" value="ADP-glucose_phosphorylase"/>
</dbReference>
<dbReference type="Gene3D" id="3.30.428.10">
    <property type="entry name" value="HIT-like"/>
    <property type="match status" value="2"/>
</dbReference>
<proteinExistence type="predicted"/>
<keyword evidence="6" id="KW-0808">Transferase</keyword>
<feature type="binding site" evidence="3">
    <location>
        <position position="112"/>
    </location>
    <ligand>
        <name>Zn(2+)</name>
        <dbReference type="ChEBI" id="CHEBI:29105"/>
    </ligand>
</feature>
<feature type="domain" description="DUF4921" evidence="5">
    <location>
        <begin position="139"/>
        <end position="321"/>
    </location>
</feature>
<comment type="cofactor">
    <cofactor evidence="3">
        <name>Zn(2+)</name>
        <dbReference type="ChEBI" id="CHEBI:29105"/>
    </cofactor>
    <text evidence="3">Binds 1 zinc ion per subunit.</text>
</comment>
<feature type="binding site" evidence="3">
    <location>
        <position position="42"/>
    </location>
    <ligand>
        <name>Zn(2+)</name>
        <dbReference type="ChEBI" id="CHEBI:29105"/>
    </ligand>
</feature>
<dbReference type="OrthoDB" id="9769064at2"/>
<evidence type="ECO:0000256" key="4">
    <source>
        <dbReference type="SAM" id="MobiDB-lite"/>
    </source>
</evidence>
<organism evidence="6 7">
    <name type="scientific">Thermodesulfitimonas autotrophica</name>
    <dbReference type="NCBI Taxonomy" id="1894989"/>
    <lineage>
        <taxon>Bacteria</taxon>
        <taxon>Bacillati</taxon>
        <taxon>Bacillota</taxon>
        <taxon>Clostridia</taxon>
        <taxon>Thermoanaerobacterales</taxon>
        <taxon>Thermoanaerobacteraceae</taxon>
        <taxon>Thermodesulfitimonas</taxon>
    </lineage>
</organism>
<gene>
    <name evidence="6" type="ORF">EDD75_0549</name>
</gene>
<keyword evidence="3" id="KW-0479">Metal-binding</keyword>
<keyword evidence="7" id="KW-1185">Reference proteome</keyword>
<keyword evidence="6" id="KW-0548">Nucleotidyltransferase</keyword>